<dbReference type="GO" id="GO:0019305">
    <property type="term" value="P:dTDP-rhamnose biosynthetic process"/>
    <property type="evidence" value="ECO:0007669"/>
    <property type="project" value="TreeGrafter"/>
</dbReference>
<feature type="site" description="Participates in a stacking interaction with the thymidine ring of dTDP-4-oxo-6-deoxyglucose" evidence="1">
    <location>
        <position position="127"/>
    </location>
</feature>
<dbReference type="Proteomes" id="UP000176450">
    <property type="component" value="Unassembled WGS sequence"/>
</dbReference>
<gene>
    <name evidence="2" type="ORF">A3A63_04345</name>
</gene>
<dbReference type="GO" id="GO:0005829">
    <property type="term" value="C:cytosol"/>
    <property type="evidence" value="ECO:0007669"/>
    <property type="project" value="TreeGrafter"/>
</dbReference>
<organism evidence="2 3">
    <name type="scientific">Candidatus Gottesmanbacteria bacterium RIFCSPLOWO2_01_FULL_46_9</name>
    <dbReference type="NCBI Taxonomy" id="1798394"/>
    <lineage>
        <taxon>Bacteria</taxon>
        <taxon>Candidatus Gottesmaniibacteriota</taxon>
    </lineage>
</organism>
<accession>A0A1F6AXC6</accession>
<dbReference type="InterPro" id="IPR014710">
    <property type="entry name" value="RmlC-like_jellyroll"/>
</dbReference>
<dbReference type="InterPro" id="IPR011051">
    <property type="entry name" value="RmlC_Cupin_sf"/>
</dbReference>
<evidence type="ECO:0000256" key="1">
    <source>
        <dbReference type="PIRSR" id="PIRSR600888-3"/>
    </source>
</evidence>
<evidence type="ECO:0008006" key="4">
    <source>
        <dbReference type="Google" id="ProtNLM"/>
    </source>
</evidence>
<evidence type="ECO:0000313" key="3">
    <source>
        <dbReference type="Proteomes" id="UP000176450"/>
    </source>
</evidence>
<evidence type="ECO:0000313" key="2">
    <source>
        <dbReference type="EMBL" id="OGG29329.1"/>
    </source>
</evidence>
<dbReference type="GO" id="GO:0008830">
    <property type="term" value="F:dTDP-4-dehydrorhamnose 3,5-epimerase activity"/>
    <property type="evidence" value="ECO:0007669"/>
    <property type="project" value="InterPro"/>
</dbReference>
<dbReference type="InterPro" id="IPR000888">
    <property type="entry name" value="RmlC-like"/>
</dbReference>
<dbReference type="SUPFAM" id="SSF51182">
    <property type="entry name" value="RmlC-like cupins"/>
    <property type="match status" value="1"/>
</dbReference>
<comment type="caution">
    <text evidence="2">The sequence shown here is derived from an EMBL/GenBank/DDBJ whole genome shotgun (WGS) entry which is preliminary data.</text>
</comment>
<dbReference type="PANTHER" id="PTHR21047:SF2">
    <property type="entry name" value="THYMIDINE DIPHOSPHO-4-KETO-RHAMNOSE 3,5-EPIMERASE"/>
    <property type="match status" value="1"/>
</dbReference>
<dbReference type="EMBL" id="MFJX01000071">
    <property type="protein sequence ID" value="OGG29329.1"/>
    <property type="molecule type" value="Genomic_DNA"/>
</dbReference>
<reference evidence="2 3" key="1">
    <citation type="journal article" date="2016" name="Nat. Commun.">
        <title>Thousands of microbial genomes shed light on interconnected biogeochemical processes in an aquifer system.</title>
        <authorList>
            <person name="Anantharaman K."/>
            <person name="Brown C.T."/>
            <person name="Hug L.A."/>
            <person name="Sharon I."/>
            <person name="Castelle C.J."/>
            <person name="Probst A.J."/>
            <person name="Thomas B.C."/>
            <person name="Singh A."/>
            <person name="Wilkins M.J."/>
            <person name="Karaoz U."/>
            <person name="Brodie E.L."/>
            <person name="Williams K.H."/>
            <person name="Hubbard S.S."/>
            <person name="Banfield J.F."/>
        </authorList>
    </citation>
    <scope>NUCLEOTIDE SEQUENCE [LARGE SCALE GENOMIC DNA]</scope>
</reference>
<dbReference type="Gene3D" id="2.60.120.10">
    <property type="entry name" value="Jelly Rolls"/>
    <property type="match status" value="1"/>
</dbReference>
<dbReference type="Pfam" id="PF00908">
    <property type="entry name" value="dTDP_sugar_isom"/>
    <property type="match status" value="1"/>
</dbReference>
<dbReference type="PANTHER" id="PTHR21047">
    <property type="entry name" value="DTDP-6-DEOXY-D-GLUCOSE-3,5 EPIMERASE"/>
    <property type="match status" value="1"/>
</dbReference>
<protein>
    <recommendedName>
        <fullName evidence="4">Spore coat protein</fullName>
    </recommendedName>
</protein>
<sequence>MIDGVLVKELVRHPDERGFFEEVIRRTDDFFKEGFGQLSHSVMHQGVVKAWHIHKTQTDWWYVVRGVVKTVVYDARKESKTYKELNEFIMGKPDVPNVVIKIPAGVAHGLKVIEGPADLVYVTSSVYSKDEEGRILYTDPDIGYDWIQGIPITNKNIT</sequence>
<dbReference type="GO" id="GO:0000271">
    <property type="term" value="P:polysaccharide biosynthetic process"/>
    <property type="evidence" value="ECO:0007669"/>
    <property type="project" value="TreeGrafter"/>
</dbReference>
<dbReference type="AlphaFoldDB" id="A0A1F6AXC6"/>
<proteinExistence type="predicted"/>
<name>A0A1F6AXC6_9BACT</name>